<evidence type="ECO:0000313" key="7">
    <source>
        <dbReference type="Proteomes" id="UP000034264"/>
    </source>
</evidence>
<dbReference type="Gene3D" id="3.10.20.30">
    <property type="match status" value="1"/>
</dbReference>
<evidence type="ECO:0000313" key="6">
    <source>
        <dbReference type="EMBL" id="KKU02630.1"/>
    </source>
</evidence>
<dbReference type="GO" id="GO:0016887">
    <property type="term" value="F:ATP hydrolysis activity"/>
    <property type="evidence" value="ECO:0007669"/>
    <property type="project" value="TreeGrafter"/>
</dbReference>
<dbReference type="InterPro" id="IPR012675">
    <property type="entry name" value="Beta-grasp_dom_sf"/>
</dbReference>
<evidence type="ECO:0000259" key="5">
    <source>
        <dbReference type="PROSITE" id="PS51880"/>
    </source>
</evidence>
<protein>
    <submittedName>
        <fullName evidence="6">GTP-binding protein YchF</fullName>
    </submittedName>
</protein>
<gene>
    <name evidence="6" type="ORF">UX05_C0010G0022</name>
</gene>
<dbReference type="SUPFAM" id="SSF81271">
    <property type="entry name" value="TGS-like"/>
    <property type="match status" value="1"/>
</dbReference>
<dbReference type="SUPFAM" id="SSF52540">
    <property type="entry name" value="P-loop containing nucleoside triphosphate hydrolases"/>
    <property type="match status" value="1"/>
</dbReference>
<keyword evidence="3" id="KW-0460">Magnesium</keyword>
<proteinExistence type="predicted"/>
<dbReference type="InterPro" id="IPR027417">
    <property type="entry name" value="P-loop_NTPase"/>
</dbReference>
<dbReference type="Proteomes" id="UP000034264">
    <property type="component" value="Unassembled WGS sequence"/>
</dbReference>
<feature type="domain" description="TGS" evidence="5">
    <location>
        <begin position="226"/>
        <end position="313"/>
    </location>
</feature>
<accession>A0A0G1Q1W7</accession>
<evidence type="ECO:0000256" key="1">
    <source>
        <dbReference type="ARBA" id="ARBA00022741"/>
    </source>
</evidence>
<dbReference type="InterPro" id="IPR006073">
    <property type="entry name" value="GTP-bd"/>
</dbReference>
<dbReference type="GO" id="GO:0005737">
    <property type="term" value="C:cytoplasm"/>
    <property type="evidence" value="ECO:0007669"/>
    <property type="project" value="TreeGrafter"/>
</dbReference>
<evidence type="ECO:0000259" key="4">
    <source>
        <dbReference type="PROSITE" id="PS51710"/>
    </source>
</evidence>
<evidence type="ECO:0000256" key="3">
    <source>
        <dbReference type="ARBA" id="ARBA00022842"/>
    </source>
</evidence>
<dbReference type="InterPro" id="IPR004095">
    <property type="entry name" value="TGS"/>
</dbReference>
<dbReference type="Pfam" id="PF06071">
    <property type="entry name" value="YchF-GTPase_C"/>
    <property type="match status" value="1"/>
</dbReference>
<organism evidence="6 7">
    <name type="scientific">Candidatus Amesbacteria bacterium GW2011_GWC2_45_19</name>
    <dbReference type="NCBI Taxonomy" id="1618366"/>
    <lineage>
        <taxon>Bacteria</taxon>
        <taxon>Candidatus Amesiibacteriota</taxon>
    </lineage>
</organism>
<dbReference type="GO" id="GO:0005524">
    <property type="term" value="F:ATP binding"/>
    <property type="evidence" value="ECO:0007669"/>
    <property type="project" value="UniProtKB-KW"/>
</dbReference>
<dbReference type="Pfam" id="PF01926">
    <property type="entry name" value="MMR_HSR1"/>
    <property type="match status" value="1"/>
</dbReference>
<keyword evidence="1" id="KW-0547">Nucleotide-binding</keyword>
<dbReference type="PRINTS" id="PR00326">
    <property type="entry name" value="GTP1OBG"/>
</dbReference>
<dbReference type="Gene3D" id="3.40.50.300">
    <property type="entry name" value="P-loop containing nucleotide triphosphate hydrolases"/>
    <property type="match status" value="1"/>
</dbReference>
<dbReference type="AlphaFoldDB" id="A0A0G1Q1W7"/>
<dbReference type="InterPro" id="IPR031167">
    <property type="entry name" value="G_OBG"/>
</dbReference>
<dbReference type="PANTHER" id="PTHR23305">
    <property type="entry name" value="OBG GTPASE FAMILY"/>
    <property type="match status" value="1"/>
</dbReference>
<sequence>MEIGIVGLPNVGKSTLFNALLKKQQALVANYSFTTIEPNVGIVPVPDPRLDELADVIVRSPSTALRVSRPPVVPATVRFVDIAGLVKGASEGEGLGNKFLAHIREVDAILFLLRDFSDENIIRSGSVNPKEDLEILRLELELADAEAKEKINLLSKKPALIVHNVDEDKLAGEGLRICAKLEEELAALSEEEQREYLKQLGIEKTSLEKVIAAAFEILGLQTFLTAPSSAKASEGQGGKFEVRAWTIKNGSTALTAAGVIHTDFAKNFIKADVVNWEDFVRFGGWVKAREAGKVRLEGRDYVMAEGDVVEFKVGV</sequence>
<dbReference type="PROSITE" id="PS51880">
    <property type="entry name" value="TGS"/>
    <property type="match status" value="1"/>
</dbReference>
<dbReference type="PROSITE" id="PS51710">
    <property type="entry name" value="G_OBG"/>
    <property type="match status" value="1"/>
</dbReference>
<dbReference type="PANTHER" id="PTHR23305:SF18">
    <property type="entry name" value="OBG-TYPE G DOMAIN-CONTAINING PROTEIN"/>
    <property type="match status" value="1"/>
</dbReference>
<feature type="domain" description="OBG-type G" evidence="4">
    <location>
        <begin position="1"/>
        <end position="219"/>
    </location>
</feature>
<evidence type="ECO:0000256" key="2">
    <source>
        <dbReference type="ARBA" id="ARBA00022840"/>
    </source>
</evidence>
<comment type="caution">
    <text evidence="6">The sequence shown here is derived from an EMBL/GenBank/DDBJ whole genome shotgun (WGS) entry which is preliminary data.</text>
</comment>
<dbReference type="EMBL" id="LCKS01000010">
    <property type="protein sequence ID" value="KKU02630.1"/>
    <property type="molecule type" value="Genomic_DNA"/>
</dbReference>
<dbReference type="FunFam" id="3.10.20.30:FF:000001">
    <property type="entry name" value="Ribosome-binding ATPase YchF"/>
    <property type="match status" value="1"/>
</dbReference>
<dbReference type="InterPro" id="IPR013029">
    <property type="entry name" value="YchF_C"/>
</dbReference>
<reference evidence="6 7" key="1">
    <citation type="journal article" date="2015" name="Nature">
        <title>rRNA introns, odd ribosomes, and small enigmatic genomes across a large radiation of phyla.</title>
        <authorList>
            <person name="Brown C.T."/>
            <person name="Hug L.A."/>
            <person name="Thomas B.C."/>
            <person name="Sharon I."/>
            <person name="Castelle C.J."/>
            <person name="Singh A."/>
            <person name="Wilkins M.J."/>
            <person name="Williams K.H."/>
            <person name="Banfield J.F."/>
        </authorList>
    </citation>
    <scope>NUCLEOTIDE SEQUENCE [LARGE SCALE GENOMIC DNA]</scope>
</reference>
<dbReference type="PATRIC" id="fig|1618366.3.peg.731"/>
<dbReference type="InterPro" id="IPR012676">
    <property type="entry name" value="TGS-like"/>
</dbReference>
<dbReference type="GO" id="GO:0005525">
    <property type="term" value="F:GTP binding"/>
    <property type="evidence" value="ECO:0007669"/>
    <property type="project" value="InterPro"/>
</dbReference>
<name>A0A0G1Q1W7_9BACT</name>
<keyword evidence="2" id="KW-0067">ATP-binding</keyword>